<evidence type="ECO:0000313" key="3">
    <source>
        <dbReference type="Proteomes" id="UP001633002"/>
    </source>
</evidence>
<dbReference type="EMBL" id="JBJQOH010000002">
    <property type="protein sequence ID" value="KAL3696464.1"/>
    <property type="molecule type" value="Genomic_DNA"/>
</dbReference>
<accession>A0ABD3I1R3</accession>
<dbReference type="PANTHER" id="PTHR19446">
    <property type="entry name" value="REVERSE TRANSCRIPTASES"/>
    <property type="match status" value="1"/>
</dbReference>
<sequence length="484" mass="56076">MGPHFTRQPSHGNRFDQSRLDRFYISGRGEWTYHIRTVDHQGARTLSDHVPIKLEVLLEASEAASRPRRSYFKMDCKTLMKTDILARARATWQEHPTWAKDKRKRWALALGRIRKLLMEELAEQCRRRCKITWLKEDEAPSKYFFARLRAKHAQEEMTALEVGSSQTIEDPEEILEEVFRFYRDLYKAEEETEEILESRRKVVGRIDRRISPEENTLLEETPSEELIITIVMEMPKEKSPDIDGVMIEILRIGWEFMREDCFLMVQGFWGKKKLVGKDSKGVIKLIPKNDRKQLLQNWRPITLLTTTYKIVAKILAIRLKSMLPGIINTQQTGFVAGRNIIDNILSLRLGQEWAHITGQDVIFVKLDFMKAYDRVAHGFLWDTLEAMGIGEETLLRIKGLIVGGSLEVHINGNFTEDIQIGRGVRQGCPLAPLLFAMTTQPFMRALREEEKDGNIRGLNIGEDNALLHQLFADDTRICITVEER</sequence>
<dbReference type="CDD" id="cd01650">
    <property type="entry name" value="RT_nLTR_like"/>
    <property type="match status" value="1"/>
</dbReference>
<evidence type="ECO:0000313" key="2">
    <source>
        <dbReference type="EMBL" id="KAL3696464.1"/>
    </source>
</evidence>
<gene>
    <name evidence="2" type="ORF">R1sor_010540</name>
</gene>
<keyword evidence="3" id="KW-1185">Reference proteome</keyword>
<dbReference type="AlphaFoldDB" id="A0ABD3I1R3"/>
<dbReference type="Proteomes" id="UP001633002">
    <property type="component" value="Unassembled WGS sequence"/>
</dbReference>
<feature type="domain" description="Reverse transcriptase" evidence="1">
    <location>
        <begin position="267"/>
        <end position="484"/>
    </location>
</feature>
<dbReference type="InterPro" id="IPR000477">
    <property type="entry name" value="RT_dom"/>
</dbReference>
<reference evidence="2 3" key="1">
    <citation type="submission" date="2024-09" db="EMBL/GenBank/DDBJ databases">
        <title>Chromosome-scale assembly of Riccia sorocarpa.</title>
        <authorList>
            <person name="Paukszto L."/>
        </authorList>
    </citation>
    <scope>NUCLEOTIDE SEQUENCE [LARGE SCALE GENOMIC DNA]</scope>
    <source>
        <strain evidence="2">LP-2024</strain>
        <tissue evidence="2">Aerial parts of the thallus</tissue>
    </source>
</reference>
<proteinExistence type="predicted"/>
<dbReference type="PROSITE" id="PS50878">
    <property type="entry name" value="RT_POL"/>
    <property type="match status" value="1"/>
</dbReference>
<comment type="caution">
    <text evidence="2">The sequence shown here is derived from an EMBL/GenBank/DDBJ whole genome shotgun (WGS) entry which is preliminary data.</text>
</comment>
<evidence type="ECO:0000259" key="1">
    <source>
        <dbReference type="PROSITE" id="PS50878"/>
    </source>
</evidence>
<name>A0ABD3I1R3_9MARC</name>
<dbReference type="Pfam" id="PF00078">
    <property type="entry name" value="RVT_1"/>
    <property type="match status" value="1"/>
</dbReference>
<organism evidence="2 3">
    <name type="scientific">Riccia sorocarpa</name>
    <dbReference type="NCBI Taxonomy" id="122646"/>
    <lineage>
        <taxon>Eukaryota</taxon>
        <taxon>Viridiplantae</taxon>
        <taxon>Streptophyta</taxon>
        <taxon>Embryophyta</taxon>
        <taxon>Marchantiophyta</taxon>
        <taxon>Marchantiopsida</taxon>
        <taxon>Marchantiidae</taxon>
        <taxon>Marchantiales</taxon>
        <taxon>Ricciaceae</taxon>
        <taxon>Riccia</taxon>
    </lineage>
</organism>
<protein>
    <recommendedName>
        <fullName evidence="1">Reverse transcriptase domain-containing protein</fullName>
    </recommendedName>
</protein>